<evidence type="ECO:0000256" key="9">
    <source>
        <dbReference type="RuleBase" id="RU362011"/>
    </source>
</evidence>
<evidence type="ECO:0000256" key="3">
    <source>
        <dbReference type="ARBA" id="ARBA00022448"/>
    </source>
</evidence>
<dbReference type="Gene3D" id="3.10.580.10">
    <property type="entry name" value="CBS-domain"/>
    <property type="match status" value="1"/>
</dbReference>
<protein>
    <recommendedName>
        <fullName evidence="9">Magnesium transporter MgtE</fullName>
    </recommendedName>
</protein>
<dbReference type="InterPro" id="IPR036739">
    <property type="entry name" value="SLC41_membr_dom_sf"/>
</dbReference>
<dbReference type="Pfam" id="PF00571">
    <property type="entry name" value="CBS"/>
    <property type="match status" value="2"/>
</dbReference>
<dbReference type="OrthoDB" id="9790355at2"/>
<dbReference type="CDD" id="cd04606">
    <property type="entry name" value="CBS_pair_Mg_transporter"/>
    <property type="match status" value="1"/>
</dbReference>
<evidence type="ECO:0000256" key="6">
    <source>
        <dbReference type="ARBA" id="ARBA00022989"/>
    </source>
</evidence>
<dbReference type="SMART" id="SM00924">
    <property type="entry name" value="MgtE_N"/>
    <property type="match status" value="1"/>
</dbReference>
<evidence type="ECO:0000313" key="11">
    <source>
        <dbReference type="EMBL" id="POR03048.1"/>
    </source>
</evidence>
<comment type="similarity">
    <text evidence="2 9">Belongs to the SLC41A transporter family.</text>
</comment>
<dbReference type="Gene3D" id="1.10.357.20">
    <property type="entry name" value="SLC41 divalent cation transporters, integral membrane domain"/>
    <property type="match status" value="1"/>
</dbReference>
<reference evidence="12" key="1">
    <citation type="submission" date="2015-12" db="EMBL/GenBank/DDBJ databases">
        <authorList>
            <person name="Lodha T.D."/>
            <person name="Chintalapati S."/>
            <person name="Chintalapati V.R."/>
            <person name="Sravanthi T."/>
        </authorList>
    </citation>
    <scope>NUCLEOTIDE SEQUENCE [LARGE SCALE GENOMIC DNA]</scope>
    <source>
        <strain evidence="12">JC133</strain>
    </source>
</reference>
<keyword evidence="7 9" id="KW-0472">Membrane</keyword>
<dbReference type="PANTHER" id="PTHR43773">
    <property type="entry name" value="MAGNESIUM TRANSPORTER MGTE"/>
    <property type="match status" value="1"/>
</dbReference>
<dbReference type="InterPro" id="IPR006668">
    <property type="entry name" value="Mg_transptr_MgtE_intracell_dom"/>
</dbReference>
<gene>
    <name evidence="11" type="ORF">AU468_05680</name>
</gene>
<evidence type="ECO:0000256" key="8">
    <source>
        <dbReference type="PROSITE-ProRule" id="PRU00703"/>
    </source>
</evidence>
<accession>A0A2S4JU68</accession>
<comment type="function">
    <text evidence="9">Acts as a magnesium transporter.</text>
</comment>
<feature type="transmembrane region" description="Helical" evidence="9">
    <location>
        <begin position="397"/>
        <end position="421"/>
    </location>
</feature>
<evidence type="ECO:0000256" key="5">
    <source>
        <dbReference type="ARBA" id="ARBA00022842"/>
    </source>
</evidence>
<dbReference type="InterPro" id="IPR046342">
    <property type="entry name" value="CBS_dom_sf"/>
</dbReference>
<keyword evidence="12" id="KW-1185">Reference proteome</keyword>
<keyword evidence="5 9" id="KW-0460">Magnesium</keyword>
<dbReference type="SUPFAM" id="SSF158791">
    <property type="entry name" value="MgtE N-terminal domain-like"/>
    <property type="match status" value="1"/>
</dbReference>
<dbReference type="GO" id="GO:0005886">
    <property type="term" value="C:plasma membrane"/>
    <property type="evidence" value="ECO:0007669"/>
    <property type="project" value="UniProtKB-SubCell"/>
</dbReference>
<dbReference type="SUPFAM" id="SSF54631">
    <property type="entry name" value="CBS-domain pair"/>
    <property type="match status" value="1"/>
</dbReference>
<dbReference type="RefSeq" id="WP_103679894.1">
    <property type="nucleotide sequence ID" value="NZ_LPWH01000055.1"/>
</dbReference>
<dbReference type="PROSITE" id="PS51371">
    <property type="entry name" value="CBS"/>
    <property type="match status" value="2"/>
</dbReference>
<evidence type="ECO:0000256" key="7">
    <source>
        <dbReference type="ARBA" id="ARBA00023136"/>
    </source>
</evidence>
<name>A0A2S4JU68_9SPIO</name>
<comment type="subcellular location">
    <subcellularLocation>
        <location evidence="9">Cell membrane</location>
        <topology evidence="9">Multi-pass membrane protein</topology>
    </subcellularLocation>
    <subcellularLocation>
        <location evidence="1">Membrane</location>
        <topology evidence="1">Multi-pass membrane protein</topology>
    </subcellularLocation>
</comment>
<evidence type="ECO:0000256" key="4">
    <source>
        <dbReference type="ARBA" id="ARBA00022692"/>
    </source>
</evidence>
<feature type="domain" description="CBS" evidence="10">
    <location>
        <begin position="202"/>
        <end position="261"/>
    </location>
</feature>
<dbReference type="InterPro" id="IPR006669">
    <property type="entry name" value="MgtE_transporter"/>
</dbReference>
<dbReference type="AlphaFoldDB" id="A0A2S4JU68"/>
<evidence type="ECO:0000259" key="10">
    <source>
        <dbReference type="PROSITE" id="PS51371"/>
    </source>
</evidence>
<sequence length="460" mass="50694">MNITDTFADFAHDHVKRQNLEPLKAEMKDMTPAELLYGLQDCEEHDRAVVFRLLDKDVAIDVFEMMDPVMQKDLVVSFTKEETLQLLTELDPDDQVRFLDELPAKVAKRLLEGLPREQRQAAAQLMGYADGTVGRIMSPVFFQVTKTMTVEEALNRLRMKKKEIDFPVTMLYVTDETRHIEGMIPLSRLVVAEPATQVAQLLGSYDLDVLSTSDDQEDAARFLQRADAFELPVVDRENRLVGVLTADDAMDVIREETTDDMYDKVGLIDITKRESDRSHNMINGSFAHVLRVRLPFLLITLAGGMLAGAVIGVFEELLEAVAATAIFIPVIMDMGGNVGTQSSTIFTRGLVLGQISMGNFFRQWLKELRNGVGMGIALGAFGGVIAGLWMGMPALGVAVGISLALTISIAVGLGFIVPWILVRLGFDQAAGADPIITTIKDVTGLMIYFTAVTLLLPQVL</sequence>
<dbReference type="PANTHER" id="PTHR43773:SF1">
    <property type="entry name" value="MAGNESIUM TRANSPORTER MGTE"/>
    <property type="match status" value="1"/>
</dbReference>
<evidence type="ECO:0000313" key="12">
    <source>
        <dbReference type="Proteomes" id="UP000237350"/>
    </source>
</evidence>
<dbReference type="GO" id="GO:0015095">
    <property type="term" value="F:magnesium ion transmembrane transporter activity"/>
    <property type="evidence" value="ECO:0007669"/>
    <property type="project" value="UniProtKB-UniRule"/>
</dbReference>
<dbReference type="SUPFAM" id="SSF161093">
    <property type="entry name" value="MgtE membrane domain-like"/>
    <property type="match status" value="1"/>
</dbReference>
<organism evidence="11 12">
    <name type="scientific">Alkalispirochaeta sphaeroplastigenens</name>
    <dbReference type="NCBI Taxonomy" id="1187066"/>
    <lineage>
        <taxon>Bacteria</taxon>
        <taxon>Pseudomonadati</taxon>
        <taxon>Spirochaetota</taxon>
        <taxon>Spirochaetia</taxon>
        <taxon>Spirochaetales</taxon>
        <taxon>Spirochaetaceae</taxon>
        <taxon>Alkalispirochaeta</taxon>
    </lineage>
</organism>
<dbReference type="Pfam" id="PF03448">
    <property type="entry name" value="MgtE_N"/>
    <property type="match status" value="1"/>
</dbReference>
<feature type="transmembrane region" description="Helical" evidence="9">
    <location>
        <begin position="294"/>
        <end position="314"/>
    </location>
</feature>
<evidence type="ECO:0000256" key="1">
    <source>
        <dbReference type="ARBA" id="ARBA00004141"/>
    </source>
</evidence>
<dbReference type="Gene3D" id="1.25.60.10">
    <property type="entry name" value="MgtE N-terminal domain-like"/>
    <property type="match status" value="1"/>
</dbReference>
<dbReference type="InterPro" id="IPR006667">
    <property type="entry name" value="SLC41_membr_dom"/>
</dbReference>
<dbReference type="EMBL" id="LPWH01000055">
    <property type="protein sequence ID" value="POR03048.1"/>
    <property type="molecule type" value="Genomic_DNA"/>
</dbReference>
<evidence type="ECO:0000256" key="2">
    <source>
        <dbReference type="ARBA" id="ARBA00009749"/>
    </source>
</evidence>
<comment type="caution">
    <text evidence="11">The sequence shown here is derived from an EMBL/GenBank/DDBJ whole genome shotgun (WGS) entry which is preliminary data.</text>
</comment>
<feature type="transmembrane region" description="Helical" evidence="9">
    <location>
        <begin position="442"/>
        <end position="459"/>
    </location>
</feature>
<keyword evidence="9" id="KW-1003">Cell membrane</keyword>
<comment type="caution">
    <text evidence="9">Lacks conserved residue(s) required for the propagation of feature annotation.</text>
</comment>
<keyword evidence="3 9" id="KW-0813">Transport</keyword>
<keyword evidence="8" id="KW-0129">CBS domain</keyword>
<dbReference type="Pfam" id="PF01769">
    <property type="entry name" value="MgtE"/>
    <property type="match status" value="1"/>
</dbReference>
<feature type="transmembrane region" description="Helical" evidence="9">
    <location>
        <begin position="371"/>
        <end position="391"/>
    </location>
</feature>
<keyword evidence="9" id="KW-0479">Metal-binding</keyword>
<feature type="domain" description="CBS" evidence="10">
    <location>
        <begin position="137"/>
        <end position="201"/>
    </location>
</feature>
<dbReference type="GO" id="GO:0046872">
    <property type="term" value="F:metal ion binding"/>
    <property type="evidence" value="ECO:0007669"/>
    <property type="project" value="UniProtKB-KW"/>
</dbReference>
<dbReference type="Proteomes" id="UP000237350">
    <property type="component" value="Unassembled WGS sequence"/>
</dbReference>
<proteinExistence type="inferred from homology"/>
<keyword evidence="6 9" id="KW-1133">Transmembrane helix</keyword>
<comment type="subunit">
    <text evidence="9">Homodimer.</text>
</comment>
<keyword evidence="4 9" id="KW-0812">Transmembrane</keyword>
<dbReference type="NCBIfam" id="TIGR00400">
    <property type="entry name" value="mgtE"/>
    <property type="match status" value="1"/>
</dbReference>
<dbReference type="InterPro" id="IPR000644">
    <property type="entry name" value="CBS_dom"/>
</dbReference>
<dbReference type="InterPro" id="IPR038076">
    <property type="entry name" value="MgtE_N_sf"/>
</dbReference>